<dbReference type="EMBL" id="NHTK01000994">
    <property type="protein sequence ID" value="PPR04079.1"/>
    <property type="molecule type" value="Genomic_DNA"/>
</dbReference>
<evidence type="ECO:0000256" key="9">
    <source>
        <dbReference type="PROSITE-ProRule" id="PRU10141"/>
    </source>
</evidence>
<dbReference type="PROSITE" id="PS00108">
    <property type="entry name" value="PROTEIN_KINASE_ST"/>
    <property type="match status" value="1"/>
</dbReference>
<dbReference type="Gene3D" id="1.10.510.10">
    <property type="entry name" value="Transferase(Phosphotransferase) domain 1"/>
    <property type="match status" value="1"/>
</dbReference>
<organism evidence="12 13">
    <name type="scientific">Panaeolus cyanescens</name>
    <dbReference type="NCBI Taxonomy" id="181874"/>
    <lineage>
        <taxon>Eukaryota</taxon>
        <taxon>Fungi</taxon>
        <taxon>Dikarya</taxon>
        <taxon>Basidiomycota</taxon>
        <taxon>Agaricomycotina</taxon>
        <taxon>Agaricomycetes</taxon>
        <taxon>Agaricomycetidae</taxon>
        <taxon>Agaricales</taxon>
        <taxon>Agaricineae</taxon>
        <taxon>Galeropsidaceae</taxon>
        <taxon>Panaeolus</taxon>
    </lineage>
</organism>
<dbReference type="InParanoid" id="A0A409YLX2"/>
<comment type="similarity">
    <text evidence="10">Belongs to the protein kinase superfamily.</text>
</comment>
<dbReference type="STRING" id="181874.A0A409YLX2"/>
<evidence type="ECO:0000256" key="8">
    <source>
        <dbReference type="ARBA" id="ARBA00048679"/>
    </source>
</evidence>
<comment type="catalytic activity">
    <reaction evidence="8">
        <text>L-seryl-[protein] + ATP = O-phospho-L-seryl-[protein] + ADP + H(+)</text>
        <dbReference type="Rhea" id="RHEA:17989"/>
        <dbReference type="Rhea" id="RHEA-COMP:9863"/>
        <dbReference type="Rhea" id="RHEA-COMP:11604"/>
        <dbReference type="ChEBI" id="CHEBI:15378"/>
        <dbReference type="ChEBI" id="CHEBI:29999"/>
        <dbReference type="ChEBI" id="CHEBI:30616"/>
        <dbReference type="ChEBI" id="CHEBI:83421"/>
        <dbReference type="ChEBI" id="CHEBI:456216"/>
        <dbReference type="EC" id="2.7.11.1"/>
    </reaction>
</comment>
<evidence type="ECO:0000256" key="3">
    <source>
        <dbReference type="ARBA" id="ARBA00022679"/>
    </source>
</evidence>
<keyword evidence="3" id="KW-0808">Transferase</keyword>
<dbReference type="Proteomes" id="UP000284842">
    <property type="component" value="Unassembled WGS sequence"/>
</dbReference>
<dbReference type="InterPro" id="IPR011009">
    <property type="entry name" value="Kinase-like_dom_sf"/>
</dbReference>
<evidence type="ECO:0000259" key="11">
    <source>
        <dbReference type="PROSITE" id="PS50011"/>
    </source>
</evidence>
<dbReference type="GO" id="GO:0004674">
    <property type="term" value="F:protein serine/threonine kinase activity"/>
    <property type="evidence" value="ECO:0007669"/>
    <property type="project" value="UniProtKB-KW"/>
</dbReference>
<evidence type="ECO:0000256" key="4">
    <source>
        <dbReference type="ARBA" id="ARBA00022741"/>
    </source>
</evidence>
<keyword evidence="5" id="KW-0418">Kinase</keyword>
<dbReference type="InterPro" id="IPR050236">
    <property type="entry name" value="Ser_Thr_kinase_AGC"/>
</dbReference>
<evidence type="ECO:0000256" key="6">
    <source>
        <dbReference type="ARBA" id="ARBA00022840"/>
    </source>
</evidence>
<keyword evidence="6 9" id="KW-0067">ATP-binding</keyword>
<keyword evidence="4 9" id="KW-0547">Nucleotide-binding</keyword>
<evidence type="ECO:0000313" key="12">
    <source>
        <dbReference type="EMBL" id="PPR04079.1"/>
    </source>
</evidence>
<dbReference type="GO" id="GO:0005524">
    <property type="term" value="F:ATP binding"/>
    <property type="evidence" value="ECO:0007669"/>
    <property type="project" value="UniProtKB-UniRule"/>
</dbReference>
<dbReference type="PROSITE" id="PS00107">
    <property type="entry name" value="PROTEIN_KINASE_ATP"/>
    <property type="match status" value="1"/>
</dbReference>
<dbReference type="SUPFAM" id="SSF56112">
    <property type="entry name" value="Protein kinase-like (PK-like)"/>
    <property type="match status" value="1"/>
</dbReference>
<comment type="catalytic activity">
    <reaction evidence="7">
        <text>L-threonyl-[protein] + ATP = O-phospho-L-threonyl-[protein] + ADP + H(+)</text>
        <dbReference type="Rhea" id="RHEA:46608"/>
        <dbReference type="Rhea" id="RHEA-COMP:11060"/>
        <dbReference type="Rhea" id="RHEA-COMP:11605"/>
        <dbReference type="ChEBI" id="CHEBI:15378"/>
        <dbReference type="ChEBI" id="CHEBI:30013"/>
        <dbReference type="ChEBI" id="CHEBI:30616"/>
        <dbReference type="ChEBI" id="CHEBI:61977"/>
        <dbReference type="ChEBI" id="CHEBI:456216"/>
        <dbReference type="EC" id="2.7.11.1"/>
    </reaction>
</comment>
<dbReference type="InterPro" id="IPR017441">
    <property type="entry name" value="Protein_kinase_ATP_BS"/>
</dbReference>
<proteinExistence type="inferred from homology"/>
<protein>
    <recommendedName>
        <fullName evidence="1">non-specific serine/threonine protein kinase</fullName>
        <ecNumber evidence="1">2.7.11.1</ecNumber>
    </recommendedName>
</protein>
<dbReference type="GO" id="GO:0035556">
    <property type="term" value="P:intracellular signal transduction"/>
    <property type="evidence" value="ECO:0007669"/>
    <property type="project" value="TreeGrafter"/>
</dbReference>
<gene>
    <name evidence="12" type="ORF">CVT24_010652</name>
</gene>
<dbReference type="Pfam" id="PF00069">
    <property type="entry name" value="Pkinase"/>
    <property type="match status" value="2"/>
</dbReference>
<feature type="domain" description="Protein kinase" evidence="11">
    <location>
        <begin position="135"/>
        <end position="422"/>
    </location>
</feature>
<dbReference type="InterPro" id="IPR008271">
    <property type="entry name" value="Ser/Thr_kinase_AS"/>
</dbReference>
<keyword evidence="2 10" id="KW-0723">Serine/threonine-protein kinase</keyword>
<evidence type="ECO:0000256" key="10">
    <source>
        <dbReference type="RuleBase" id="RU000304"/>
    </source>
</evidence>
<dbReference type="InterPro" id="IPR000719">
    <property type="entry name" value="Prot_kinase_dom"/>
</dbReference>
<evidence type="ECO:0000313" key="13">
    <source>
        <dbReference type="Proteomes" id="UP000284842"/>
    </source>
</evidence>
<accession>A0A409YLX2</accession>
<evidence type="ECO:0000256" key="7">
    <source>
        <dbReference type="ARBA" id="ARBA00047899"/>
    </source>
</evidence>
<dbReference type="EC" id="2.7.11.1" evidence="1"/>
<name>A0A409YLX2_9AGAR</name>
<dbReference type="OrthoDB" id="4062651at2759"/>
<dbReference type="PANTHER" id="PTHR24356">
    <property type="entry name" value="SERINE/THREONINE-PROTEIN KINASE"/>
    <property type="match status" value="1"/>
</dbReference>
<evidence type="ECO:0000256" key="5">
    <source>
        <dbReference type="ARBA" id="ARBA00022777"/>
    </source>
</evidence>
<dbReference type="SMART" id="SM00220">
    <property type="entry name" value="S_TKc"/>
    <property type="match status" value="1"/>
</dbReference>
<dbReference type="PANTHER" id="PTHR24356:SF302">
    <property type="entry name" value="SERINE_THREONINE-PROTEIN KINASE DDB_G0290859-RELATED"/>
    <property type="match status" value="1"/>
</dbReference>
<dbReference type="AlphaFoldDB" id="A0A409YLX2"/>
<dbReference type="PROSITE" id="PS50011">
    <property type="entry name" value="PROTEIN_KINASE_DOM"/>
    <property type="match status" value="1"/>
</dbReference>
<feature type="binding site" evidence="9">
    <location>
        <position position="164"/>
    </location>
    <ligand>
        <name>ATP</name>
        <dbReference type="ChEBI" id="CHEBI:30616"/>
    </ligand>
</feature>
<evidence type="ECO:0000256" key="1">
    <source>
        <dbReference type="ARBA" id="ARBA00012513"/>
    </source>
</evidence>
<keyword evidence="13" id="KW-1185">Reference proteome</keyword>
<reference evidence="12 13" key="1">
    <citation type="journal article" date="2018" name="Evol. Lett.">
        <title>Horizontal gene cluster transfer increased hallucinogenic mushroom diversity.</title>
        <authorList>
            <person name="Reynolds H.T."/>
            <person name="Vijayakumar V."/>
            <person name="Gluck-Thaler E."/>
            <person name="Korotkin H.B."/>
            <person name="Matheny P.B."/>
            <person name="Slot J.C."/>
        </authorList>
    </citation>
    <scope>NUCLEOTIDE SEQUENCE [LARGE SCALE GENOMIC DNA]</scope>
    <source>
        <strain evidence="12 13">2629</strain>
    </source>
</reference>
<evidence type="ECO:0000256" key="2">
    <source>
        <dbReference type="ARBA" id="ARBA00022527"/>
    </source>
</evidence>
<comment type="caution">
    <text evidence="12">The sequence shown here is derived from an EMBL/GenBank/DDBJ whole genome shotgun (WGS) entry which is preliminary data.</text>
</comment>
<sequence>MSTAWLFAIHVTHAHQEFLYLAAFETTSKGILLIGSIQLHRVFPKARNNRLEWTPFPHVRDAWFSASSTLPSFSLTNIIPFVVHGSPSSSFRPPLHLLDYSASYDDSFYSLFYFLRHRYRKCIGSTRRVLLEQDGFHITQIGRGSFAVISRVLYRPTGETRVMKRISFDKAGLAEYLAQNEIDALKAMKGNKWFPPLLNHFMDGSEFVVTMPYYRRGDLASLIEHRQFLGTELAKFYCAELILAIHALHKVGIVHRDIKPDNIFLDDNGHLLLADLGLAENIAIYEGGDAAMVSFPEWLAARDQGGDGFPFLWAENRNPLSIVGVAGTFWYTAPEVFRKERYSFGVDYWSVGVIYHELITGHMPFDYFRPYPDDKRPQLDFSPKFGQIRSASLTEEQALRHLLSPEPEDRPQTLQEIKDSVLFRGM</sequence>